<dbReference type="GO" id="GO:0005975">
    <property type="term" value="P:carbohydrate metabolic process"/>
    <property type="evidence" value="ECO:0007669"/>
    <property type="project" value="InterPro"/>
</dbReference>
<organism evidence="7 8">
    <name type="scientific">Halobacteriovorax marinus (strain ATCC BAA-682 / DSM 15412 / SJ)</name>
    <name type="common">Bacteriovorax marinus</name>
    <dbReference type="NCBI Taxonomy" id="862908"/>
    <lineage>
        <taxon>Bacteria</taxon>
        <taxon>Pseudomonadati</taxon>
        <taxon>Bdellovibrionota</taxon>
        <taxon>Bacteriovoracia</taxon>
        <taxon>Bacteriovoracales</taxon>
        <taxon>Halobacteriovoraceae</taxon>
        <taxon>Halobacteriovorax</taxon>
    </lineage>
</organism>
<gene>
    <name evidence="7" type="primary">nagZ</name>
    <name evidence="7" type="ordered locus">BMS_3230</name>
</gene>
<keyword evidence="8" id="KW-1185">Reference proteome</keyword>
<evidence type="ECO:0000259" key="6">
    <source>
        <dbReference type="Pfam" id="PF00933"/>
    </source>
</evidence>
<evidence type="ECO:0000256" key="5">
    <source>
        <dbReference type="ARBA" id="ARBA00023295"/>
    </source>
</evidence>
<feature type="domain" description="Glycoside hydrolase family 3 N-terminal" evidence="6">
    <location>
        <begin position="16"/>
        <end position="327"/>
    </location>
</feature>
<dbReference type="Proteomes" id="UP000008963">
    <property type="component" value="Chromosome"/>
</dbReference>
<evidence type="ECO:0000313" key="8">
    <source>
        <dbReference type="Proteomes" id="UP000008963"/>
    </source>
</evidence>
<dbReference type="InterPro" id="IPR001764">
    <property type="entry name" value="Glyco_hydro_3_N"/>
</dbReference>
<evidence type="ECO:0000256" key="1">
    <source>
        <dbReference type="ARBA" id="ARBA00001231"/>
    </source>
</evidence>
<keyword evidence="5" id="KW-0326">Glycosidase</keyword>
<dbReference type="GO" id="GO:0009254">
    <property type="term" value="P:peptidoglycan turnover"/>
    <property type="evidence" value="ECO:0007669"/>
    <property type="project" value="TreeGrafter"/>
</dbReference>
<dbReference type="HOGENOM" id="CLU_008392_0_2_7"/>
<dbReference type="KEGG" id="bmx:BMS_3230"/>
<dbReference type="InterPro" id="IPR036962">
    <property type="entry name" value="Glyco_hydro_3_N_sf"/>
</dbReference>
<evidence type="ECO:0000256" key="4">
    <source>
        <dbReference type="ARBA" id="ARBA00022801"/>
    </source>
</evidence>
<dbReference type="NCBIfam" id="NF003740">
    <property type="entry name" value="PRK05337.1"/>
    <property type="match status" value="1"/>
</dbReference>
<dbReference type="PANTHER" id="PTHR30480">
    <property type="entry name" value="BETA-HEXOSAMINIDASE-RELATED"/>
    <property type="match status" value="1"/>
</dbReference>
<evidence type="ECO:0000313" key="7">
    <source>
        <dbReference type="EMBL" id="CBW27981.1"/>
    </source>
</evidence>
<dbReference type="CAZy" id="GH3">
    <property type="family name" value="Glycoside Hydrolase Family 3"/>
</dbReference>
<dbReference type="EMBL" id="FQ312005">
    <property type="protein sequence ID" value="CBW27981.1"/>
    <property type="molecule type" value="Genomic_DNA"/>
</dbReference>
<dbReference type="GO" id="GO:0004563">
    <property type="term" value="F:beta-N-acetylhexosaminidase activity"/>
    <property type="evidence" value="ECO:0007669"/>
    <property type="project" value="UniProtKB-EC"/>
</dbReference>
<comment type="catalytic activity">
    <reaction evidence="1">
        <text>Hydrolysis of terminal non-reducing N-acetyl-D-hexosamine residues in N-acetyl-beta-D-hexosaminides.</text>
        <dbReference type="EC" id="3.2.1.52"/>
    </reaction>
</comment>
<dbReference type="Pfam" id="PF00933">
    <property type="entry name" value="Glyco_hydro_3"/>
    <property type="match status" value="1"/>
</dbReference>
<name>E1X0F5_HALMS</name>
<dbReference type="InterPro" id="IPR017853">
    <property type="entry name" value="GH"/>
</dbReference>
<dbReference type="Gene3D" id="3.20.20.300">
    <property type="entry name" value="Glycoside hydrolase, family 3, N-terminal domain"/>
    <property type="match status" value="1"/>
</dbReference>
<keyword evidence="4" id="KW-0378">Hydrolase</keyword>
<sequence>MGYDRNIQGGIMSMLGQLIITGISGTSLLDEEREFLEKENIGGVILFSNNYESPAQLAELVNQIQTTRKEYPLFVCVDNEGGRVFRFKTGFTKFPPMMELGSLNSPKTVFECSQIMAKELKACGVNLNLAPVCDIVNNEQNKVIGDRAFGKDAETVSKYISSVIRGLQTSDILSCAKHFPGHGCTTKDSHFDLPIIKKPLDELRNEEFLPFIKAIKSRVEFLMMAHVIVEDINPDLPTSLCPEAYQILRDELRYTKLIISDDMQMKAIADRYSYEEAAVMAINAGADIVEYKDMEFARKALDGLKKAQKNQELKNETIVDRYNRVKSCKERNLKEYSPIYIPELSKVVGTKASIEYVEEVKAKIEELNS</sequence>
<dbReference type="PATRIC" id="fig|862908.3.peg.3087"/>
<dbReference type="SUPFAM" id="SSF51445">
    <property type="entry name" value="(Trans)glycosidases"/>
    <property type="match status" value="1"/>
</dbReference>
<accession>E1X0F5</accession>
<evidence type="ECO:0000256" key="2">
    <source>
        <dbReference type="ARBA" id="ARBA00005336"/>
    </source>
</evidence>
<evidence type="ECO:0000256" key="3">
    <source>
        <dbReference type="ARBA" id="ARBA00012663"/>
    </source>
</evidence>
<dbReference type="PANTHER" id="PTHR30480:SF13">
    <property type="entry name" value="BETA-HEXOSAMINIDASE"/>
    <property type="match status" value="1"/>
</dbReference>
<dbReference type="eggNOG" id="COG1472">
    <property type="taxonomic scope" value="Bacteria"/>
</dbReference>
<reference evidence="8" key="1">
    <citation type="journal article" date="2013" name="ISME J.">
        <title>A small predatory core genome in the divergent marine Bacteriovorax marinus SJ and the terrestrial Bdellovibrio bacteriovorus.</title>
        <authorList>
            <person name="Crossman L.C."/>
            <person name="Chen H."/>
            <person name="Cerdeno-Tarraga A.M."/>
            <person name="Brooks K."/>
            <person name="Quail M.A."/>
            <person name="Pineiro S.A."/>
            <person name="Hobley L."/>
            <person name="Sockett R.E."/>
            <person name="Bentley S.D."/>
            <person name="Parkhill J."/>
            <person name="Williams H.N."/>
            <person name="Stine O.C."/>
        </authorList>
    </citation>
    <scope>NUCLEOTIDE SEQUENCE [LARGE SCALE GENOMIC DNA]</scope>
    <source>
        <strain evidence="8">ATCC BAA-682 / DSM 15412 / SJ</strain>
    </source>
</reference>
<dbReference type="InterPro" id="IPR050226">
    <property type="entry name" value="NagZ_Beta-hexosaminidase"/>
</dbReference>
<protein>
    <recommendedName>
        <fullName evidence="3">beta-N-acetylhexosaminidase</fullName>
        <ecNumber evidence="3">3.2.1.52</ecNumber>
    </recommendedName>
</protein>
<dbReference type="AlphaFoldDB" id="E1X0F5"/>
<dbReference type="EC" id="3.2.1.52" evidence="3"/>
<proteinExistence type="inferred from homology"/>
<comment type="similarity">
    <text evidence="2">Belongs to the glycosyl hydrolase 3 family.</text>
</comment>
<dbReference type="STRING" id="862908.BMS_3230"/>